<dbReference type="EMBL" id="MT143381">
    <property type="protein sequence ID" value="QJA96234.1"/>
    <property type="molecule type" value="Genomic_DNA"/>
</dbReference>
<sequence>MTEYESRVNKAFGIYEQKMIELSDALKLMAFHLQETANETYATADYVKLACDSIYRGLEEVVDASLLRGLEDAKEGRVSRINLDEL</sequence>
<accession>A0A6M3LRU8</accession>
<dbReference type="AlphaFoldDB" id="A0A6M3LRU8"/>
<reference evidence="1" key="1">
    <citation type="submission" date="2020-03" db="EMBL/GenBank/DDBJ databases">
        <title>The deep terrestrial virosphere.</title>
        <authorList>
            <person name="Holmfeldt K."/>
            <person name="Nilsson E."/>
            <person name="Simone D."/>
            <person name="Lopez-Fernandez M."/>
            <person name="Wu X."/>
            <person name="de Brujin I."/>
            <person name="Lundin D."/>
            <person name="Andersson A."/>
            <person name="Bertilsson S."/>
            <person name="Dopson M."/>
        </authorList>
    </citation>
    <scope>NUCLEOTIDE SEQUENCE</scope>
    <source>
        <strain evidence="1">MM415B04885</strain>
    </source>
</reference>
<protein>
    <submittedName>
        <fullName evidence="1">Uncharacterized protein</fullName>
    </submittedName>
</protein>
<proteinExistence type="predicted"/>
<name>A0A6M3LRU8_9ZZZZ</name>
<organism evidence="1">
    <name type="scientific">viral metagenome</name>
    <dbReference type="NCBI Taxonomy" id="1070528"/>
    <lineage>
        <taxon>unclassified sequences</taxon>
        <taxon>metagenomes</taxon>
        <taxon>organismal metagenomes</taxon>
    </lineage>
</organism>
<gene>
    <name evidence="1" type="ORF">MM415B04885_0011</name>
</gene>
<evidence type="ECO:0000313" key="1">
    <source>
        <dbReference type="EMBL" id="QJA96234.1"/>
    </source>
</evidence>